<sequence length="137" mass="15863">MQYRRALSQSMQRSDTAQKSSVVNVGFGTRDKPSTSASSPSINFEPNIQLYTSEDEDDSTNPPTKRKRRAEQTLHCCQKHNETFGHPYGSRTRRMERFQMDFHYYASADKKMIMIKLVEEIDLNEDENIGSDFSIEL</sequence>
<accession>A0A914H478</accession>
<dbReference type="AlphaFoldDB" id="A0A914H478"/>
<reference evidence="3" key="1">
    <citation type="submission" date="2022-11" db="UniProtKB">
        <authorList>
            <consortium name="WormBaseParasite"/>
        </authorList>
    </citation>
    <scope>IDENTIFICATION</scope>
</reference>
<dbReference type="WBParaSite" id="Gr19_v10_g13839.t1">
    <property type="protein sequence ID" value="Gr19_v10_g13839.t1"/>
    <property type="gene ID" value="Gr19_v10_g13839"/>
</dbReference>
<evidence type="ECO:0000313" key="2">
    <source>
        <dbReference type="Proteomes" id="UP000887572"/>
    </source>
</evidence>
<name>A0A914H478_GLORO</name>
<feature type="compositionally biased region" description="Polar residues" evidence="1">
    <location>
        <begin position="34"/>
        <end position="52"/>
    </location>
</feature>
<evidence type="ECO:0000256" key="1">
    <source>
        <dbReference type="SAM" id="MobiDB-lite"/>
    </source>
</evidence>
<feature type="compositionally biased region" description="Polar residues" evidence="1">
    <location>
        <begin position="7"/>
        <end position="23"/>
    </location>
</feature>
<organism evidence="2 3">
    <name type="scientific">Globodera rostochiensis</name>
    <name type="common">Golden nematode worm</name>
    <name type="synonym">Heterodera rostochiensis</name>
    <dbReference type="NCBI Taxonomy" id="31243"/>
    <lineage>
        <taxon>Eukaryota</taxon>
        <taxon>Metazoa</taxon>
        <taxon>Ecdysozoa</taxon>
        <taxon>Nematoda</taxon>
        <taxon>Chromadorea</taxon>
        <taxon>Rhabditida</taxon>
        <taxon>Tylenchina</taxon>
        <taxon>Tylenchomorpha</taxon>
        <taxon>Tylenchoidea</taxon>
        <taxon>Heteroderidae</taxon>
        <taxon>Heteroderinae</taxon>
        <taxon>Globodera</taxon>
    </lineage>
</organism>
<dbReference type="Proteomes" id="UP000887572">
    <property type="component" value="Unplaced"/>
</dbReference>
<evidence type="ECO:0000313" key="3">
    <source>
        <dbReference type="WBParaSite" id="Gr19_v10_g13839.t1"/>
    </source>
</evidence>
<keyword evidence="2" id="KW-1185">Reference proteome</keyword>
<feature type="region of interest" description="Disordered" evidence="1">
    <location>
        <begin position="1"/>
        <end position="74"/>
    </location>
</feature>
<protein>
    <submittedName>
        <fullName evidence="3">Uncharacterized protein</fullName>
    </submittedName>
</protein>
<proteinExistence type="predicted"/>